<dbReference type="RefSeq" id="WP_000831557.1">
    <property type="nucleotide sequence ID" value="NZ_CP016589.1"/>
</dbReference>
<name>A0A9X6WPN1_BACTU</name>
<sequence length="185" mass="21643">MKRTLAIISCIFVLTTGCSQKEKIKTINEAKVEDLQKYKETLVGNNSAISSIVNSLPGGSTYKEIELSDQSIKVVYGIKTDRENLNKDELNTYWLNDNNIENNFLYNATAIFILVKNVQRVTLELESEKYYSFSISREELIKELPHSLDEYVKNKKLWEDDILNNLIMKKEKREEFFKKYPVKQR</sequence>
<dbReference type="AlphaFoldDB" id="A0A9X6WPN1"/>
<reference evidence="2 3" key="1">
    <citation type="submission" date="2017-09" db="EMBL/GenBank/DDBJ databases">
        <title>Large-scale bioinformatics analysis of Bacillus genomes uncovers conserved roles of natural products in bacterial physiology.</title>
        <authorList>
            <consortium name="Agbiome Team Llc"/>
            <person name="Bleich R.M."/>
            <person name="Grubbs K.J."/>
            <person name="Santa Maria K.C."/>
            <person name="Allen S.E."/>
            <person name="Farag S."/>
            <person name="Shank E.A."/>
            <person name="Bowers A."/>
        </authorList>
    </citation>
    <scope>NUCLEOTIDE SEQUENCE [LARGE SCALE GENOMIC DNA]</scope>
    <source>
        <strain evidence="2 3">AFS085496</strain>
    </source>
</reference>
<proteinExistence type="predicted"/>
<comment type="caution">
    <text evidence="2">The sequence shown here is derived from an EMBL/GenBank/DDBJ whole genome shotgun (WGS) entry which is preliminary data.</text>
</comment>
<dbReference type="PROSITE" id="PS51257">
    <property type="entry name" value="PROKAR_LIPOPROTEIN"/>
    <property type="match status" value="1"/>
</dbReference>
<dbReference type="EMBL" id="NUVX01000023">
    <property type="protein sequence ID" value="PFJ39505.1"/>
    <property type="molecule type" value="Genomic_DNA"/>
</dbReference>
<gene>
    <name evidence="2" type="ORF">COJ15_14575</name>
</gene>
<protein>
    <submittedName>
        <fullName evidence="2">DUF4825 domain-containing protein</fullName>
    </submittedName>
</protein>
<evidence type="ECO:0000313" key="3">
    <source>
        <dbReference type="Proteomes" id="UP000224003"/>
    </source>
</evidence>
<dbReference type="Proteomes" id="UP000224003">
    <property type="component" value="Unassembled WGS sequence"/>
</dbReference>
<dbReference type="InterPro" id="IPR032250">
    <property type="entry name" value="DUF4825"/>
</dbReference>
<organism evidence="2 3">
    <name type="scientific">Bacillus thuringiensis</name>
    <dbReference type="NCBI Taxonomy" id="1428"/>
    <lineage>
        <taxon>Bacteria</taxon>
        <taxon>Bacillati</taxon>
        <taxon>Bacillota</taxon>
        <taxon>Bacilli</taxon>
        <taxon>Bacillales</taxon>
        <taxon>Bacillaceae</taxon>
        <taxon>Bacillus</taxon>
        <taxon>Bacillus cereus group</taxon>
    </lineage>
</organism>
<feature type="domain" description="DUF4825" evidence="1">
    <location>
        <begin position="35"/>
        <end position="133"/>
    </location>
</feature>
<accession>A0A9X6WPN1</accession>
<evidence type="ECO:0000313" key="2">
    <source>
        <dbReference type="EMBL" id="PFJ39505.1"/>
    </source>
</evidence>
<evidence type="ECO:0000259" key="1">
    <source>
        <dbReference type="Pfam" id="PF16107"/>
    </source>
</evidence>
<dbReference type="Pfam" id="PF16107">
    <property type="entry name" value="DUF4825"/>
    <property type="match status" value="1"/>
</dbReference>